<evidence type="ECO:0008006" key="3">
    <source>
        <dbReference type="Google" id="ProtNLM"/>
    </source>
</evidence>
<accession>A0A061SQ76</accession>
<comment type="caution">
    <text evidence="1">The sequence shown here is derived from an EMBL/GenBank/DDBJ whole genome shotgun (WGS) entry which is preliminary data.</text>
</comment>
<reference evidence="1 2" key="1">
    <citation type="journal article" date="2014" name="Genome Announc.">
        <title>Draft Genome Sequences of Two Isolates of the Roseobacter Group, Sulfitobacter sp. Strains 3SOLIMAR09 and 1FIGIMAR09, from Harbors of Mallorca Island (Mediterranean Sea).</title>
        <authorList>
            <person name="Mas-Llado M."/>
            <person name="Pina-Villalonga J.M."/>
            <person name="Brunet-Galmes I."/>
            <person name="Nogales B."/>
            <person name="Bosch R."/>
        </authorList>
    </citation>
    <scope>NUCLEOTIDE SEQUENCE [LARGE SCALE GENOMIC DNA]</scope>
    <source>
        <strain evidence="1 2">1FIGIMAR09</strain>
    </source>
</reference>
<evidence type="ECO:0000313" key="1">
    <source>
        <dbReference type="EMBL" id="KAJ01415.1"/>
    </source>
</evidence>
<dbReference type="Proteomes" id="UP000027337">
    <property type="component" value="Unassembled WGS sequence"/>
</dbReference>
<dbReference type="STRING" id="83219.PM02_19555"/>
<dbReference type="RefSeq" id="WP_203198858.1">
    <property type="nucleotide sequence ID" value="NZ_CP068998.1"/>
</dbReference>
<gene>
    <name evidence="1" type="ORF">PM02_19555</name>
</gene>
<name>A0A061SQ76_9RHOB</name>
<organism evidence="1 2">
    <name type="scientific">Sulfitobacter mediterraneus</name>
    <dbReference type="NCBI Taxonomy" id="83219"/>
    <lineage>
        <taxon>Bacteria</taxon>
        <taxon>Pseudomonadati</taxon>
        <taxon>Pseudomonadota</taxon>
        <taxon>Alphaproteobacteria</taxon>
        <taxon>Rhodobacterales</taxon>
        <taxon>Roseobacteraceae</taxon>
        <taxon>Sulfitobacter</taxon>
    </lineage>
</organism>
<protein>
    <recommendedName>
        <fullName evidence="3">DUF4214 domain-containing protein</fullName>
    </recommendedName>
</protein>
<dbReference type="AlphaFoldDB" id="A0A061SQ76"/>
<dbReference type="GeneID" id="72437251"/>
<evidence type="ECO:0000313" key="2">
    <source>
        <dbReference type="Proteomes" id="UP000027337"/>
    </source>
</evidence>
<keyword evidence="2" id="KW-1185">Reference proteome</keyword>
<sequence>MDLDIFSGPAGLFAAEFGAIFELYIAYFNRAPDALGLLYWGTRYAEGHPLSEMANDFFNQDETKSGRLCAPPATAFGY</sequence>
<dbReference type="EMBL" id="JEMU01000040">
    <property type="protein sequence ID" value="KAJ01415.1"/>
    <property type="molecule type" value="Genomic_DNA"/>
</dbReference>
<proteinExistence type="predicted"/>